<reference evidence="1 2" key="1">
    <citation type="submission" date="2020-04" db="EMBL/GenBank/DDBJ databases">
        <title>Rhodospirillaceae bacterium KN72 isolated from deep sea.</title>
        <authorList>
            <person name="Zhang D.-C."/>
        </authorList>
    </citation>
    <scope>NUCLEOTIDE SEQUENCE [LARGE SCALE GENOMIC DNA]</scope>
    <source>
        <strain evidence="1 2">KN72</strain>
    </source>
</reference>
<name>A0A7Y0E0M7_9PROT</name>
<gene>
    <name evidence="1" type="ORF">HH303_11035</name>
</gene>
<organism evidence="1 2">
    <name type="scientific">Pacificispira spongiicola</name>
    <dbReference type="NCBI Taxonomy" id="2729598"/>
    <lineage>
        <taxon>Bacteria</taxon>
        <taxon>Pseudomonadati</taxon>
        <taxon>Pseudomonadota</taxon>
        <taxon>Alphaproteobacteria</taxon>
        <taxon>Rhodospirillales</taxon>
        <taxon>Rhodospirillaceae</taxon>
        <taxon>Pacificispira</taxon>
    </lineage>
</organism>
<evidence type="ECO:0000313" key="2">
    <source>
        <dbReference type="Proteomes" id="UP000539372"/>
    </source>
</evidence>
<accession>A0A7Y0E0M7</accession>
<dbReference type="Proteomes" id="UP000539372">
    <property type="component" value="Unassembled WGS sequence"/>
</dbReference>
<evidence type="ECO:0008006" key="3">
    <source>
        <dbReference type="Google" id="ProtNLM"/>
    </source>
</evidence>
<evidence type="ECO:0000313" key="1">
    <source>
        <dbReference type="EMBL" id="NMM45014.1"/>
    </source>
</evidence>
<dbReference type="GO" id="GO:0043165">
    <property type="term" value="P:Gram-negative-bacterium-type cell outer membrane assembly"/>
    <property type="evidence" value="ECO:0007669"/>
    <property type="project" value="InterPro"/>
</dbReference>
<dbReference type="Gene3D" id="3.30.160.150">
    <property type="entry name" value="Lipoprotein like domain"/>
    <property type="match status" value="1"/>
</dbReference>
<dbReference type="AlphaFoldDB" id="A0A7Y0E0M7"/>
<dbReference type="EMBL" id="JABBNT010000003">
    <property type="protein sequence ID" value="NMM45014.1"/>
    <property type="molecule type" value="Genomic_DNA"/>
</dbReference>
<dbReference type="RefSeq" id="WP_169625390.1">
    <property type="nucleotide sequence ID" value="NZ_JABBNT010000003.1"/>
</dbReference>
<protein>
    <recommendedName>
        <fullName evidence="3">LPS-assembly lipoprotein</fullName>
    </recommendedName>
</protein>
<proteinExistence type="predicted"/>
<keyword evidence="2" id="KW-1185">Reference proteome</keyword>
<dbReference type="GO" id="GO:0019867">
    <property type="term" value="C:outer membrane"/>
    <property type="evidence" value="ECO:0007669"/>
    <property type="project" value="InterPro"/>
</dbReference>
<sequence>MSRDRKAYFDATRRGLVMAVPVLSVLLLGGCGFQPVYARKEAGSAGAVEQLARIKIRTFDNREGQILHNLLLDRFNPYGRPTDPDYVLSGDVSVSSTRSGTQLDATTVRGQVTVSSTVILGIKGEENQEFRSQAVASFSVSVSDYATEVAEDGAVERTLRVIADDLRLQIVTYFEKRRLTHGA</sequence>
<comment type="caution">
    <text evidence="1">The sequence shown here is derived from an EMBL/GenBank/DDBJ whole genome shotgun (WGS) entry which is preliminary data.</text>
</comment>
<dbReference type="PROSITE" id="PS51257">
    <property type="entry name" value="PROKAR_LIPOPROTEIN"/>
    <property type="match status" value="1"/>
</dbReference>